<comment type="caution">
    <text evidence="1">The sequence shown here is derived from an EMBL/GenBank/DDBJ whole genome shotgun (WGS) entry which is preliminary data.</text>
</comment>
<dbReference type="EMBL" id="JAHUTJ010033268">
    <property type="protein sequence ID" value="MED6276960.1"/>
    <property type="molecule type" value="Genomic_DNA"/>
</dbReference>
<evidence type="ECO:0000313" key="2">
    <source>
        <dbReference type="Proteomes" id="UP001352852"/>
    </source>
</evidence>
<accession>A0ABU7DSJ1</accession>
<proteinExistence type="predicted"/>
<organism evidence="1 2">
    <name type="scientific">Characodon lateralis</name>
    <dbReference type="NCBI Taxonomy" id="208331"/>
    <lineage>
        <taxon>Eukaryota</taxon>
        <taxon>Metazoa</taxon>
        <taxon>Chordata</taxon>
        <taxon>Craniata</taxon>
        <taxon>Vertebrata</taxon>
        <taxon>Euteleostomi</taxon>
        <taxon>Actinopterygii</taxon>
        <taxon>Neopterygii</taxon>
        <taxon>Teleostei</taxon>
        <taxon>Neoteleostei</taxon>
        <taxon>Acanthomorphata</taxon>
        <taxon>Ovalentaria</taxon>
        <taxon>Atherinomorphae</taxon>
        <taxon>Cyprinodontiformes</taxon>
        <taxon>Goodeidae</taxon>
        <taxon>Characodon</taxon>
    </lineage>
</organism>
<sequence>MCRRRLTGRMSDPPVLMFGSEQPDVWNVCTFILGWSEEETAPPAGNVRELIRYRNTYFVFRNQSGRRWVGVALGELGPEFCLLGHSLMMFALMVVSDWLKSLL</sequence>
<keyword evidence="2" id="KW-1185">Reference proteome</keyword>
<name>A0ABU7DSJ1_9TELE</name>
<protein>
    <submittedName>
        <fullName evidence="1">Uncharacterized protein</fullName>
    </submittedName>
</protein>
<reference evidence="1 2" key="1">
    <citation type="submission" date="2021-06" db="EMBL/GenBank/DDBJ databases">
        <authorList>
            <person name="Palmer J.M."/>
        </authorList>
    </citation>
    <scope>NUCLEOTIDE SEQUENCE [LARGE SCALE GENOMIC DNA]</scope>
    <source>
        <strain evidence="1 2">CL_MEX2019</strain>
        <tissue evidence="1">Muscle</tissue>
    </source>
</reference>
<dbReference type="Proteomes" id="UP001352852">
    <property type="component" value="Unassembled WGS sequence"/>
</dbReference>
<gene>
    <name evidence="1" type="ORF">CHARACLAT_008270</name>
</gene>
<evidence type="ECO:0000313" key="1">
    <source>
        <dbReference type="EMBL" id="MED6276960.1"/>
    </source>
</evidence>